<comment type="pathway">
    <text evidence="8">Membrane lipid metabolism; glycerophospholipid metabolism.</text>
</comment>
<dbReference type="InterPro" id="IPR050407">
    <property type="entry name" value="Geranylgeranyl_reductase"/>
</dbReference>
<feature type="binding site" evidence="8">
    <location>
        <position position="35"/>
    </location>
    <ligand>
        <name>FAD</name>
        <dbReference type="ChEBI" id="CHEBI:57692"/>
    </ligand>
</feature>
<comment type="catalytic activity">
    <reaction evidence="8">
        <text>archaetidylserine + 8 AH2 = 2,3-bis-O-phytanyl-sn-glycero-3-phospho-L-serine + 8 A</text>
        <dbReference type="Rhea" id="RHEA:84215"/>
        <dbReference type="ChEBI" id="CHEBI:13193"/>
        <dbReference type="ChEBI" id="CHEBI:17499"/>
        <dbReference type="ChEBI" id="CHEBI:71517"/>
        <dbReference type="ChEBI" id="CHEBI:74853"/>
    </reaction>
</comment>
<evidence type="ECO:0000256" key="1">
    <source>
        <dbReference type="ARBA" id="ARBA00022516"/>
    </source>
</evidence>
<dbReference type="Pfam" id="PF01494">
    <property type="entry name" value="FAD_binding_3"/>
    <property type="match status" value="1"/>
</dbReference>
<feature type="binding site" evidence="8">
    <location>
        <position position="297"/>
    </location>
    <ligand>
        <name>FAD</name>
        <dbReference type="ChEBI" id="CHEBI:57692"/>
    </ligand>
</feature>
<dbReference type="OMA" id="QVFYRFP"/>
<feature type="binding site" evidence="8">
    <location>
        <position position="46"/>
    </location>
    <ligand>
        <name>FAD</name>
        <dbReference type="ChEBI" id="CHEBI:57692"/>
    </ligand>
</feature>
<keyword evidence="2 8" id="KW-0285">Flavoprotein</keyword>
<comment type="catalytic activity">
    <reaction evidence="8">
        <text>2,3-bis-O-(phytanyl)-sn-glycerol 1-phosphate + 8 NADP(+) = 2,3-bis-O-(geranylgeranyl)-sn-glycerol 1-phosphate + 8 NADPH + 8 H(+)</text>
        <dbReference type="Rhea" id="RHEA:36035"/>
        <dbReference type="ChEBI" id="CHEBI:15378"/>
        <dbReference type="ChEBI" id="CHEBI:57783"/>
        <dbReference type="ChEBI" id="CHEBI:58349"/>
        <dbReference type="ChEBI" id="CHEBI:58837"/>
        <dbReference type="ChEBI" id="CHEBI:73125"/>
        <dbReference type="EC" id="1.3.1.101"/>
    </reaction>
</comment>
<proteinExistence type="inferred from homology"/>
<dbReference type="InterPro" id="IPR011777">
    <property type="entry name" value="Geranylgeranyl_Rdtase_fam"/>
</dbReference>
<evidence type="ECO:0000256" key="5">
    <source>
        <dbReference type="ARBA" id="ARBA00023098"/>
    </source>
</evidence>
<keyword evidence="1 8" id="KW-0444">Lipid biosynthesis</keyword>
<feature type="binding site" evidence="8">
    <location>
        <position position="47"/>
    </location>
    <ligand>
        <name>FAD</name>
        <dbReference type="ChEBI" id="CHEBI:57692"/>
    </ligand>
</feature>
<accession>A0A3G3IFM7</accession>
<dbReference type="NCBIfam" id="TIGR02032">
    <property type="entry name" value="GG-red-SF"/>
    <property type="match status" value="1"/>
</dbReference>
<keyword evidence="4 8" id="KW-0560">Oxidoreductase</keyword>
<dbReference type="GO" id="GO:0051287">
    <property type="term" value="F:NAD binding"/>
    <property type="evidence" value="ECO:0007669"/>
    <property type="project" value="UniProtKB-UniRule"/>
</dbReference>
<keyword evidence="7 8" id="KW-1208">Phospholipid metabolism</keyword>
<dbReference type="Gene3D" id="3.50.50.60">
    <property type="entry name" value="FAD/NAD(P)-binding domain"/>
    <property type="match status" value="1"/>
</dbReference>
<feature type="binding site" evidence="8">
    <location>
        <position position="285"/>
    </location>
    <ligand>
        <name>FAD</name>
        <dbReference type="ChEBI" id="CHEBI:57692"/>
    </ligand>
</feature>
<dbReference type="InterPro" id="IPR054715">
    <property type="entry name" value="GGR_cat"/>
</dbReference>
<dbReference type="UniPathway" id="UPA00940"/>
<dbReference type="PANTHER" id="PTHR42685">
    <property type="entry name" value="GERANYLGERANYL DIPHOSPHATE REDUCTASE"/>
    <property type="match status" value="1"/>
</dbReference>
<feature type="binding site" evidence="8">
    <location>
        <position position="298"/>
    </location>
    <ligand>
        <name>FAD</name>
        <dbReference type="ChEBI" id="CHEBI:57692"/>
    </ligand>
</feature>
<evidence type="ECO:0000313" key="12">
    <source>
        <dbReference type="Proteomes" id="UP000273278"/>
    </source>
</evidence>
<evidence type="ECO:0000256" key="2">
    <source>
        <dbReference type="ARBA" id="ARBA00022630"/>
    </source>
</evidence>
<feature type="domain" description="FAD-binding" evidence="9">
    <location>
        <begin position="5"/>
        <end position="171"/>
    </location>
</feature>
<keyword evidence="8" id="KW-0521">NADP</keyword>
<evidence type="ECO:0000259" key="10">
    <source>
        <dbReference type="Pfam" id="PF22578"/>
    </source>
</evidence>
<dbReference type="InterPro" id="IPR036188">
    <property type="entry name" value="FAD/NAD-bd_sf"/>
</dbReference>
<dbReference type="EC" id="1.3.1.101" evidence="8"/>
<evidence type="ECO:0000256" key="4">
    <source>
        <dbReference type="ARBA" id="ARBA00023002"/>
    </source>
</evidence>
<dbReference type="HAMAP" id="MF_01287">
    <property type="entry name" value="DGGGPL_reductase"/>
    <property type="match status" value="1"/>
</dbReference>
<feature type="domain" description="Digeranylgeranylglycerophospholipid reductase catalytic" evidence="10">
    <location>
        <begin position="178"/>
        <end position="263"/>
    </location>
</feature>
<dbReference type="SUPFAM" id="SSF51905">
    <property type="entry name" value="FAD/NAD(P)-binding domain"/>
    <property type="match status" value="1"/>
</dbReference>
<feature type="binding site" evidence="8">
    <location>
        <position position="49"/>
    </location>
    <ligand>
        <name>FAD</name>
        <dbReference type="ChEBI" id="CHEBI:57692"/>
    </ligand>
</feature>
<comment type="caution">
    <text evidence="8">Lacks conserved residue(s) required for the propagation of feature annotation.</text>
</comment>
<keyword evidence="3 8" id="KW-0274">FAD</keyword>
<dbReference type="GO" id="GO:0046474">
    <property type="term" value="P:glycerophospholipid biosynthetic process"/>
    <property type="evidence" value="ECO:0007669"/>
    <property type="project" value="UniProtKB-UniRule"/>
</dbReference>
<dbReference type="GO" id="GO:0050661">
    <property type="term" value="F:NADP binding"/>
    <property type="evidence" value="ECO:0007669"/>
    <property type="project" value="UniProtKB-UniRule"/>
</dbReference>
<reference evidence="11 12" key="1">
    <citation type="submission" date="2016-10" db="EMBL/GenBank/DDBJ databases">
        <title>Complete genome of the TMA-utilizing, human hosted archaeon Methanomethylophilus alvus Gen. nov, sp. nov., strain Mx-05, derived from a pure culture.</title>
        <authorList>
            <person name="Brugere J.-F."/>
            <person name="Ben Hania W."/>
            <person name="Chaudhary P.P."/>
            <person name="Gaci N."/>
            <person name="Borrel G."/>
            <person name="Cao Van Tuat L."/>
            <person name="Fardeau M.-L."/>
            <person name="Harris H.M.B."/>
            <person name="O'Toole P.W."/>
            <person name="Ollivier B."/>
        </authorList>
    </citation>
    <scope>NUCLEOTIDE SEQUENCE [LARGE SCALE GENOMIC DNA]</scope>
    <source>
        <strain evidence="11 12">Mx-05</strain>
    </source>
</reference>
<dbReference type="GO" id="GO:0016020">
    <property type="term" value="C:membrane"/>
    <property type="evidence" value="ECO:0007669"/>
    <property type="project" value="GOC"/>
</dbReference>
<name>A0A3G3IFM7_9ARCH</name>
<evidence type="ECO:0000256" key="8">
    <source>
        <dbReference type="HAMAP-Rule" id="MF_01287"/>
    </source>
</evidence>
<keyword evidence="6 8" id="KW-0594">Phospholipid biosynthesis</keyword>
<dbReference type="PRINTS" id="PR00420">
    <property type="entry name" value="RNGMNOXGNASE"/>
</dbReference>
<comment type="catalytic activity">
    <reaction evidence="8">
        <text>2,3-bis-O-(phytanyl)-sn-glycerol 1-phosphate + 8 NAD(+) = 2,3-bis-O-(geranylgeranyl)-sn-glycerol 1-phosphate + 8 NADH + 8 H(+)</text>
        <dbReference type="Rhea" id="RHEA:36039"/>
        <dbReference type="ChEBI" id="CHEBI:15378"/>
        <dbReference type="ChEBI" id="CHEBI:57540"/>
        <dbReference type="ChEBI" id="CHEBI:57945"/>
        <dbReference type="ChEBI" id="CHEBI:58837"/>
        <dbReference type="ChEBI" id="CHEBI:73125"/>
        <dbReference type="EC" id="1.3.1.101"/>
    </reaction>
</comment>
<organism evidence="11 12">
    <name type="scientific">Methanomethylophilus alvi</name>
    <dbReference type="NCBI Taxonomy" id="1291540"/>
    <lineage>
        <taxon>Archaea</taxon>
        <taxon>Methanobacteriati</taxon>
        <taxon>Thermoplasmatota</taxon>
        <taxon>Thermoplasmata</taxon>
        <taxon>Methanomassiliicoccales</taxon>
        <taxon>Methanomethylophilaceae</taxon>
        <taxon>Methanomethylophilus</taxon>
    </lineage>
</organism>
<comment type="catalytic activity">
    <reaction evidence="8">
        <text>CDP-2,3-bis-O-(geranylgeranyl)-sn-glycerol + 8 AH2 = CDP-2,3-bis-O-(phytanyl)-sn-glycerol + 8 A</text>
        <dbReference type="Rhea" id="RHEA:84207"/>
        <dbReference type="ChEBI" id="CHEBI:13193"/>
        <dbReference type="ChEBI" id="CHEBI:17499"/>
        <dbReference type="ChEBI" id="CHEBI:58838"/>
        <dbReference type="ChEBI" id="CHEBI:74004"/>
    </reaction>
</comment>
<evidence type="ECO:0000256" key="6">
    <source>
        <dbReference type="ARBA" id="ARBA00023209"/>
    </source>
</evidence>
<dbReference type="AlphaFoldDB" id="A0A3G3IFM7"/>
<comment type="similarity">
    <text evidence="8">Belongs to the geranylgeranyl reductase family. DGGGPL reductase subfamily.</text>
</comment>
<dbReference type="Proteomes" id="UP000273278">
    <property type="component" value="Chromosome"/>
</dbReference>
<dbReference type="GO" id="GO:0016628">
    <property type="term" value="F:oxidoreductase activity, acting on the CH-CH group of donors, NAD or NADP as acceptor"/>
    <property type="evidence" value="ECO:0007669"/>
    <property type="project" value="UniProtKB-UniRule"/>
</dbReference>
<keyword evidence="5 8" id="KW-0443">Lipid metabolism</keyword>
<dbReference type="GO" id="GO:0045550">
    <property type="term" value="F:geranylgeranyl reductase activity"/>
    <property type="evidence" value="ECO:0007669"/>
    <property type="project" value="InterPro"/>
</dbReference>
<evidence type="ECO:0000259" key="9">
    <source>
        <dbReference type="Pfam" id="PF01494"/>
    </source>
</evidence>
<dbReference type="InterPro" id="IPR002938">
    <property type="entry name" value="FAD-bd"/>
</dbReference>
<dbReference type="GO" id="GO:0071949">
    <property type="term" value="F:FAD binding"/>
    <property type="evidence" value="ECO:0007669"/>
    <property type="project" value="InterPro"/>
</dbReference>
<feature type="binding site" evidence="8">
    <location>
        <position position="376"/>
    </location>
    <ligand>
        <name>a 2,3-bis-O-(geranylgeranyl)-sn-glycerol 1-phospholipid</name>
        <dbReference type="ChEBI" id="CHEBI:138140"/>
    </ligand>
</feature>
<dbReference type="Pfam" id="PF22578">
    <property type="entry name" value="GGR_cat"/>
    <property type="match status" value="1"/>
</dbReference>
<dbReference type="GO" id="GO:0046467">
    <property type="term" value="P:membrane lipid biosynthetic process"/>
    <property type="evidence" value="ECO:0007669"/>
    <property type="project" value="InterPro"/>
</dbReference>
<feature type="binding site" evidence="8">
    <location>
        <position position="101"/>
    </location>
    <ligand>
        <name>FAD</name>
        <dbReference type="ChEBI" id="CHEBI:57692"/>
    </ligand>
</feature>
<dbReference type="RefSeq" id="WP_015504253.1">
    <property type="nucleotide sequence ID" value="NZ_CAYARL010000008.1"/>
</dbReference>
<protein>
    <recommendedName>
        <fullName evidence="8">Digeranylgeranylglycerophospholipid reductase</fullName>
        <shortName evidence="8">DGGGPL reductase</shortName>
        <ecNumber evidence="8">1.3.1.101</ecNumber>
    </recommendedName>
    <alternativeName>
        <fullName evidence="8">2,3-bis-O-geranylgeranylglyceryl phosphate reductase</fullName>
    </alternativeName>
    <alternativeName>
        <fullName evidence="8">Geranylgeranyl reductase</fullName>
        <shortName evidence="8">GGR</shortName>
    </alternativeName>
</protein>
<evidence type="ECO:0000256" key="7">
    <source>
        <dbReference type="ARBA" id="ARBA00023264"/>
    </source>
</evidence>
<comment type="function">
    <text evidence="8">Is involved in the reduction of 2,3-digeranylgeranylglycerophospholipids (unsaturated archaeols) into 2,3-diphytanylglycerophospholipids (saturated archaeols) in the biosynthesis of archaeal membrane lipids. Catalyzes the formation of archaetidic acid (2,3-di-O-phytanyl-sn-glyceryl phosphate) from 2,3-di-O-geranylgeranylglyceryl phosphate (DGGGP) via the hydrogenation of each double bond of the isoprenoid chains. Is also probably able to reduce double bonds of geranyl groups in CDP-2,3-bis-O-(geranylgeranyl)-sn-glycerol and archaetidylserine, thus acting at various stages in the biosynthesis of archaeal membrane lipids.</text>
</comment>
<dbReference type="GeneID" id="41321154"/>
<dbReference type="PANTHER" id="PTHR42685:SF18">
    <property type="entry name" value="DIGERANYLGERANYLGLYCEROPHOSPHOLIPID REDUCTASE"/>
    <property type="match status" value="1"/>
</dbReference>
<keyword evidence="8" id="KW-0520">NAD</keyword>
<dbReference type="EMBL" id="CP017686">
    <property type="protein sequence ID" value="AYQ54539.1"/>
    <property type="molecule type" value="Genomic_DNA"/>
</dbReference>
<evidence type="ECO:0000256" key="3">
    <source>
        <dbReference type="ARBA" id="ARBA00022827"/>
    </source>
</evidence>
<dbReference type="InterPro" id="IPR023590">
    <property type="entry name" value="DGGGPL_reductase"/>
</dbReference>
<feature type="binding site" evidence="8">
    <location>
        <position position="16"/>
    </location>
    <ligand>
        <name>FAD</name>
        <dbReference type="ChEBI" id="CHEBI:57692"/>
    </ligand>
</feature>
<evidence type="ECO:0000313" key="11">
    <source>
        <dbReference type="EMBL" id="AYQ54539.1"/>
    </source>
</evidence>
<comment type="cofactor">
    <cofactor evidence="8">
        <name>FAD</name>
        <dbReference type="ChEBI" id="CHEBI:57692"/>
    </cofactor>
    <text evidence="8">Binds 1 FAD per subunit.</text>
</comment>
<gene>
    <name evidence="11" type="ORF">BKD89_01760</name>
</gene>
<dbReference type="Gene3D" id="3.30.9.10">
    <property type="entry name" value="D-Amino Acid Oxidase, subunit A, domain 2"/>
    <property type="match status" value="1"/>
</dbReference>
<comment type="miscellaneous">
    <text evidence="8">Reduction reaction proceeds via syn addition of hydrogen for double bonds.</text>
</comment>
<comment type="catalytic activity">
    <reaction evidence="8">
        <text>a 2,3-bis-O-phytanyl-sn-glycerol 1-phospholipid + 8 A = a 2,3-bis-O-(geranylgeranyl)-sn-glycerol 1-phospholipid + 8 AH2</text>
        <dbReference type="Rhea" id="RHEA:64376"/>
        <dbReference type="ChEBI" id="CHEBI:13193"/>
        <dbReference type="ChEBI" id="CHEBI:17499"/>
        <dbReference type="ChEBI" id="CHEBI:138139"/>
        <dbReference type="ChEBI" id="CHEBI:138140"/>
    </reaction>
</comment>
<sequence length="398" mass="43194">MNTLKCEVLVVGAGPAGGMAAKSCAEKGIDTILIEKKPEIGAPLRCAEGVSKKMFKEIGVEPKPEWIRADMKGAVIRSPDGTSFQLDESKAGAEVGYVLERHLFDKGISKLAAEAGAKLYLRTWMTGPIKEDGKIVGAHCMSMGEPLDIYCDCIVGADGIESQVGRWCGIDTNLKLNDIEPCIQYRMAGCECSMDFCEFILGRSVAPGGYLWIFPKGDGVANVGIGIAGTFAKDGVRPKQFLDKFIAEDPRFKHAQILEIDAGFDSTCPGLEGGYSTDNVLLVGDSARLIDPLTGGGIGHACVSGMYAGEVLAECKKKGDYSAAALKAYDKKIRNRMEDGLYRDWMAKEKLCELDDETINELVKIMSTADIEHVNVQNLLIVIKEKFPELVKDFEDLI</sequence>